<evidence type="ECO:0000313" key="1">
    <source>
        <dbReference type="EMBL" id="VDM71757.1"/>
    </source>
</evidence>
<protein>
    <submittedName>
        <fullName evidence="1">Uncharacterized protein</fullName>
    </submittedName>
</protein>
<sequence length="78" mass="8953">MSDDELEERSTGQIASSSAGTAYYEEEFIDVDRSITGLLASLNLEQVRHRRTTDEDDELLRVTHQRIHAVIAREQDYV</sequence>
<reference evidence="1 2" key="1">
    <citation type="submission" date="2018-11" db="EMBL/GenBank/DDBJ databases">
        <authorList>
            <consortium name="Pathogen Informatics"/>
        </authorList>
    </citation>
    <scope>NUCLEOTIDE SEQUENCE [LARGE SCALE GENOMIC DNA]</scope>
</reference>
<gene>
    <name evidence="1" type="ORF">SVUK_LOCUS6755</name>
</gene>
<proteinExistence type="predicted"/>
<dbReference type="AlphaFoldDB" id="A0A3P7J5X3"/>
<evidence type="ECO:0000313" key="2">
    <source>
        <dbReference type="Proteomes" id="UP000270094"/>
    </source>
</evidence>
<dbReference type="Proteomes" id="UP000270094">
    <property type="component" value="Unassembled WGS sequence"/>
</dbReference>
<organism evidence="1 2">
    <name type="scientific">Strongylus vulgaris</name>
    <name type="common">Blood worm</name>
    <dbReference type="NCBI Taxonomy" id="40348"/>
    <lineage>
        <taxon>Eukaryota</taxon>
        <taxon>Metazoa</taxon>
        <taxon>Ecdysozoa</taxon>
        <taxon>Nematoda</taxon>
        <taxon>Chromadorea</taxon>
        <taxon>Rhabditida</taxon>
        <taxon>Rhabditina</taxon>
        <taxon>Rhabditomorpha</taxon>
        <taxon>Strongyloidea</taxon>
        <taxon>Strongylidae</taxon>
        <taxon>Strongylus</taxon>
    </lineage>
</organism>
<accession>A0A3P7J5X3</accession>
<dbReference type="EMBL" id="UYYB01021885">
    <property type="protein sequence ID" value="VDM71757.1"/>
    <property type="molecule type" value="Genomic_DNA"/>
</dbReference>
<name>A0A3P7J5X3_STRVU</name>
<feature type="non-terminal residue" evidence="1">
    <location>
        <position position="78"/>
    </location>
</feature>
<keyword evidence="2" id="KW-1185">Reference proteome</keyword>